<evidence type="ECO:0000313" key="3">
    <source>
        <dbReference type="Proteomes" id="UP000077659"/>
    </source>
</evidence>
<feature type="transmembrane region" description="Helical" evidence="1">
    <location>
        <begin position="85"/>
        <end position="104"/>
    </location>
</feature>
<proteinExistence type="predicted"/>
<comment type="caution">
    <text evidence="2">The sequence shown here is derived from an EMBL/GenBank/DDBJ whole genome shotgun (WGS) entry which is preliminary data.</text>
</comment>
<dbReference type="STRING" id="1843580.A7D17_01670"/>
<feature type="transmembrane region" description="Helical" evidence="1">
    <location>
        <begin position="26"/>
        <end position="47"/>
    </location>
</feature>
<dbReference type="EMBL" id="LXNG01000012">
    <property type="protein sequence ID" value="OAG67903.1"/>
    <property type="molecule type" value="Genomic_DNA"/>
</dbReference>
<gene>
    <name evidence="2" type="ORF">A7D17_01670</name>
</gene>
<evidence type="ECO:0008006" key="4">
    <source>
        <dbReference type="Google" id="ProtNLM"/>
    </source>
</evidence>
<evidence type="ECO:0000313" key="2">
    <source>
        <dbReference type="EMBL" id="OAG67903.1"/>
    </source>
</evidence>
<organism evidence="2 3">
    <name type="scientific">Xanthomonas floridensis</name>
    <dbReference type="NCBI Taxonomy" id="1843580"/>
    <lineage>
        <taxon>Bacteria</taxon>
        <taxon>Pseudomonadati</taxon>
        <taxon>Pseudomonadota</taxon>
        <taxon>Gammaproteobacteria</taxon>
        <taxon>Lysobacterales</taxon>
        <taxon>Lysobacteraceae</taxon>
        <taxon>Xanthomonas</taxon>
    </lineage>
</organism>
<name>A0A1A9MBK7_9XANT</name>
<dbReference type="Pfam" id="PF05656">
    <property type="entry name" value="DUF805"/>
    <property type="match status" value="1"/>
</dbReference>
<keyword evidence="1" id="KW-0472">Membrane</keyword>
<protein>
    <recommendedName>
        <fullName evidence="4">DUF805 domain-containing protein</fullName>
    </recommendedName>
</protein>
<dbReference type="PANTHER" id="PTHR34980:SF3">
    <property type="entry name" value="BLR8105 PROTEIN"/>
    <property type="match status" value="1"/>
</dbReference>
<reference evidence="2 3" key="1">
    <citation type="submission" date="2016-05" db="EMBL/GenBank/DDBJ databases">
        <title>Pathogenic, phenotypic and molecular characterisation of Xanthomonas nasturtii sp. nov. and Xanthomonas floridensis sp. nov., new species of Xanthomonas associated with watercress production in Florida.</title>
        <authorList>
            <person name="Vicente J.G."/>
            <person name="Rothwell S."/>
            <person name="Holub E.B."/>
            <person name="Studholme D.J."/>
        </authorList>
    </citation>
    <scope>NUCLEOTIDE SEQUENCE [LARGE SCALE GENOMIC DNA]</scope>
    <source>
        <strain evidence="2 3">WHRI 8848</strain>
    </source>
</reference>
<dbReference type="PANTHER" id="PTHR34980">
    <property type="entry name" value="INNER MEMBRANE PROTEIN-RELATED-RELATED"/>
    <property type="match status" value="1"/>
</dbReference>
<keyword evidence="1" id="KW-1133">Transmembrane helix</keyword>
<dbReference type="GO" id="GO:0005886">
    <property type="term" value="C:plasma membrane"/>
    <property type="evidence" value="ECO:0007669"/>
    <property type="project" value="TreeGrafter"/>
</dbReference>
<feature type="transmembrane region" description="Helical" evidence="1">
    <location>
        <begin position="53"/>
        <end position="73"/>
    </location>
</feature>
<dbReference type="InterPro" id="IPR008523">
    <property type="entry name" value="DUF805"/>
</dbReference>
<evidence type="ECO:0000256" key="1">
    <source>
        <dbReference type="SAM" id="Phobius"/>
    </source>
</evidence>
<keyword evidence="1" id="KW-0812">Transmembrane</keyword>
<dbReference type="Proteomes" id="UP000077659">
    <property type="component" value="Unassembled WGS sequence"/>
</dbReference>
<dbReference type="AlphaFoldDB" id="A0A1A9MBK7"/>
<accession>A0A1A9MBK7</accession>
<sequence>MAWRSTLYKEEDMKQLFSLRGRATRLQWWTIWLVIVLLGPLVDMIVAKDDVPAWIAVWGVACVAVMLWIGLAANVRRWHDINRSGWMSLVFLVPLLGPLIVLLYNGCIPGDASDNRYGAPAL</sequence>